<evidence type="ECO:0000256" key="5">
    <source>
        <dbReference type="ARBA" id="ARBA00023002"/>
    </source>
</evidence>
<reference evidence="7 8" key="1">
    <citation type="journal article" date="2015" name="Genome Biol. Evol.">
        <title>Phylogenomic analyses indicate that early fungi evolved digesting cell walls of algal ancestors of land plants.</title>
        <authorList>
            <person name="Chang Y."/>
            <person name="Wang S."/>
            <person name="Sekimoto S."/>
            <person name="Aerts A.L."/>
            <person name="Choi C."/>
            <person name="Clum A."/>
            <person name="LaButti K.M."/>
            <person name="Lindquist E.A."/>
            <person name="Yee Ngan C."/>
            <person name="Ohm R.A."/>
            <person name="Salamov A.A."/>
            <person name="Grigoriev I.V."/>
            <person name="Spatafora J.W."/>
            <person name="Berbee M.L."/>
        </authorList>
    </citation>
    <scope>NUCLEOTIDE SEQUENCE [LARGE SCALE GENOMIC DNA]</scope>
    <source>
        <strain evidence="7 8">JEL478</strain>
    </source>
</reference>
<evidence type="ECO:0000313" key="8">
    <source>
        <dbReference type="Proteomes" id="UP000070544"/>
    </source>
</evidence>
<dbReference type="InterPro" id="IPR016169">
    <property type="entry name" value="FAD-bd_PCMH_sub2"/>
</dbReference>
<dbReference type="PANTHER" id="PTHR42973:SF39">
    <property type="entry name" value="FAD-BINDING PCMH-TYPE DOMAIN-CONTAINING PROTEIN"/>
    <property type="match status" value="1"/>
</dbReference>
<dbReference type="SUPFAM" id="SSF56176">
    <property type="entry name" value="FAD-binding/transporter-associated domain-like"/>
    <property type="match status" value="1"/>
</dbReference>
<sequence>MPREKLPSPSSARTDGDVASKYQRRLKISSGYTLELRRVKDAKDVSETIKWAGKHSIDLTIAGGRHTIHSTEDHPSPTFKEAPGSVTSTGACSVYGVAVPSGTNADTGVGGYTVGGGYGYLSRHKGMTVDNLLEVEAVLANGDIVIASETQNSGLLWAIQGAGANFAVIIQVLILSGVADDDEFAIALTWATKTDALLRPYRARGVRE</sequence>
<feature type="domain" description="FAD linked oxidase N-terminal" evidence="6">
    <location>
        <begin position="95"/>
        <end position="146"/>
    </location>
</feature>
<proteinExistence type="inferred from homology"/>
<keyword evidence="5" id="KW-0560">Oxidoreductase</keyword>
<dbReference type="Proteomes" id="UP000070544">
    <property type="component" value="Unassembled WGS sequence"/>
</dbReference>
<dbReference type="OrthoDB" id="2151789at2759"/>
<evidence type="ECO:0000256" key="1">
    <source>
        <dbReference type="ARBA" id="ARBA00001974"/>
    </source>
</evidence>
<comment type="cofactor">
    <cofactor evidence="1">
        <name>FAD</name>
        <dbReference type="ChEBI" id="CHEBI:57692"/>
    </cofactor>
</comment>
<dbReference type="InterPro" id="IPR036318">
    <property type="entry name" value="FAD-bd_PCMH-like_sf"/>
</dbReference>
<evidence type="ECO:0000259" key="6">
    <source>
        <dbReference type="Pfam" id="PF01565"/>
    </source>
</evidence>
<evidence type="ECO:0000256" key="4">
    <source>
        <dbReference type="ARBA" id="ARBA00022827"/>
    </source>
</evidence>
<dbReference type="InterPro" id="IPR006094">
    <property type="entry name" value="Oxid_FAD_bind_N"/>
</dbReference>
<comment type="similarity">
    <text evidence="2">Belongs to the oxygen-dependent FAD-linked oxidoreductase family.</text>
</comment>
<dbReference type="STRING" id="1344416.A0A139A6S3"/>
<dbReference type="Gene3D" id="3.30.465.10">
    <property type="match status" value="1"/>
</dbReference>
<evidence type="ECO:0000256" key="3">
    <source>
        <dbReference type="ARBA" id="ARBA00022630"/>
    </source>
</evidence>
<dbReference type="PANTHER" id="PTHR42973">
    <property type="entry name" value="BINDING OXIDOREDUCTASE, PUTATIVE (AFU_ORTHOLOGUE AFUA_1G17690)-RELATED"/>
    <property type="match status" value="1"/>
</dbReference>
<evidence type="ECO:0000313" key="7">
    <source>
        <dbReference type="EMBL" id="KXS12145.1"/>
    </source>
</evidence>
<dbReference type="Pfam" id="PF01565">
    <property type="entry name" value="FAD_binding_4"/>
    <property type="match status" value="1"/>
</dbReference>
<dbReference type="GO" id="GO:0050660">
    <property type="term" value="F:flavin adenine dinucleotide binding"/>
    <property type="evidence" value="ECO:0007669"/>
    <property type="project" value="InterPro"/>
</dbReference>
<protein>
    <recommendedName>
        <fullName evidence="6">FAD linked oxidase N-terminal domain-containing protein</fullName>
    </recommendedName>
</protein>
<gene>
    <name evidence="7" type="ORF">M427DRAFT_35031</name>
</gene>
<dbReference type="GO" id="GO:0016491">
    <property type="term" value="F:oxidoreductase activity"/>
    <property type="evidence" value="ECO:0007669"/>
    <property type="project" value="UniProtKB-KW"/>
</dbReference>
<evidence type="ECO:0000256" key="2">
    <source>
        <dbReference type="ARBA" id="ARBA00005466"/>
    </source>
</evidence>
<dbReference type="AlphaFoldDB" id="A0A139A6S3"/>
<name>A0A139A6S3_GONPJ</name>
<accession>A0A139A6S3</accession>
<keyword evidence="3" id="KW-0285">Flavoprotein</keyword>
<keyword evidence="4" id="KW-0274">FAD</keyword>
<dbReference type="InterPro" id="IPR050416">
    <property type="entry name" value="FAD-linked_Oxidoreductase"/>
</dbReference>
<dbReference type="EMBL" id="KQ965791">
    <property type="protein sequence ID" value="KXS12145.1"/>
    <property type="molecule type" value="Genomic_DNA"/>
</dbReference>
<organism evidence="7 8">
    <name type="scientific">Gonapodya prolifera (strain JEL478)</name>
    <name type="common">Monoblepharis prolifera</name>
    <dbReference type="NCBI Taxonomy" id="1344416"/>
    <lineage>
        <taxon>Eukaryota</taxon>
        <taxon>Fungi</taxon>
        <taxon>Fungi incertae sedis</taxon>
        <taxon>Chytridiomycota</taxon>
        <taxon>Chytridiomycota incertae sedis</taxon>
        <taxon>Monoblepharidomycetes</taxon>
        <taxon>Monoblepharidales</taxon>
        <taxon>Gonapodyaceae</taxon>
        <taxon>Gonapodya</taxon>
    </lineage>
</organism>
<keyword evidence="8" id="KW-1185">Reference proteome</keyword>